<sequence length="165" mass="19928">MGNLEDKVQQRQYKQNYQKNYLKRFYDQKKTLRLKYIYQEEYIDERDLGIQKCNILMLLRASIKEIIATYTYHIFRKKDEFREKSQLQIVGLLSGNTEDVNLEIYMFHIQIKMAASKMLEEMVVFGTLNTNNHFEFKDIYQDVQDILLGQIERLSCENAQLIKYQ</sequence>
<dbReference type="Proteomes" id="UP000689195">
    <property type="component" value="Unassembled WGS sequence"/>
</dbReference>
<accession>A0A8S1X966</accession>
<organism evidence="1 2">
    <name type="scientific">Paramecium pentaurelia</name>
    <dbReference type="NCBI Taxonomy" id="43138"/>
    <lineage>
        <taxon>Eukaryota</taxon>
        <taxon>Sar</taxon>
        <taxon>Alveolata</taxon>
        <taxon>Ciliophora</taxon>
        <taxon>Intramacronucleata</taxon>
        <taxon>Oligohymenophorea</taxon>
        <taxon>Peniculida</taxon>
        <taxon>Parameciidae</taxon>
        <taxon>Paramecium</taxon>
    </lineage>
</organism>
<protein>
    <submittedName>
        <fullName evidence="1">Uncharacterized protein</fullName>
    </submittedName>
</protein>
<keyword evidence="2" id="KW-1185">Reference proteome</keyword>
<comment type="caution">
    <text evidence="1">The sequence shown here is derived from an EMBL/GenBank/DDBJ whole genome shotgun (WGS) entry which is preliminary data.</text>
</comment>
<dbReference type="EMBL" id="CAJJDO010000115">
    <property type="protein sequence ID" value="CAD8197536.1"/>
    <property type="molecule type" value="Genomic_DNA"/>
</dbReference>
<name>A0A8S1X966_9CILI</name>
<proteinExistence type="predicted"/>
<reference evidence="1" key="1">
    <citation type="submission" date="2021-01" db="EMBL/GenBank/DDBJ databases">
        <authorList>
            <consortium name="Genoscope - CEA"/>
            <person name="William W."/>
        </authorList>
    </citation>
    <scope>NUCLEOTIDE SEQUENCE</scope>
</reference>
<evidence type="ECO:0000313" key="2">
    <source>
        <dbReference type="Proteomes" id="UP000689195"/>
    </source>
</evidence>
<dbReference type="AlphaFoldDB" id="A0A8S1X966"/>
<evidence type="ECO:0000313" key="1">
    <source>
        <dbReference type="EMBL" id="CAD8197536.1"/>
    </source>
</evidence>
<gene>
    <name evidence="1" type="ORF">PPENT_87.1.T1150156</name>
</gene>